<evidence type="ECO:0000256" key="12">
    <source>
        <dbReference type="PIRSR" id="PIRSR005639-2"/>
    </source>
</evidence>
<dbReference type="InterPro" id="IPR002161">
    <property type="entry name" value="PdxT/SNO"/>
</dbReference>
<dbReference type="Pfam" id="PF01174">
    <property type="entry name" value="SNO"/>
    <property type="match status" value="1"/>
</dbReference>
<dbReference type="PROSITE" id="PS51130">
    <property type="entry name" value="PDXT_SNO_2"/>
    <property type="match status" value="1"/>
</dbReference>
<accession>A0A0C1E981</accession>
<evidence type="ECO:0000256" key="1">
    <source>
        <dbReference type="ARBA" id="ARBA00008345"/>
    </source>
</evidence>
<protein>
    <recommendedName>
        <fullName evidence="10">Pyridoxal 5'-phosphate synthase subunit PdxT</fullName>
        <ecNumber evidence="10">4.3.3.6</ecNumber>
    </recommendedName>
    <alternativeName>
        <fullName evidence="10">Pdx2</fullName>
    </alternativeName>
    <alternativeName>
        <fullName evidence="10">Pyridoxal 5'-phosphate synthase glutaminase subunit</fullName>
        <ecNumber evidence="10">3.5.1.2</ecNumber>
    </alternativeName>
</protein>
<gene>
    <name evidence="10 13" type="primary">pdxT</name>
    <name evidence="13" type="ORF">DB43_AA00530</name>
</gene>
<name>A0A0C1E981_9BACT</name>
<proteinExistence type="inferred from homology"/>
<feature type="active site" description="Charge relay system" evidence="10 11">
    <location>
        <position position="173"/>
    </location>
</feature>
<dbReference type="PANTHER" id="PTHR31559:SF0">
    <property type="entry name" value="PYRIDOXAL 5'-PHOSPHATE SYNTHASE SUBUNIT SNO1-RELATED"/>
    <property type="match status" value="1"/>
</dbReference>
<dbReference type="EMBL" id="JSAM01000111">
    <property type="protein sequence ID" value="KIA76628.1"/>
    <property type="molecule type" value="Genomic_DNA"/>
</dbReference>
<evidence type="ECO:0000256" key="6">
    <source>
        <dbReference type="ARBA" id="ARBA00047992"/>
    </source>
</evidence>
<dbReference type="GO" id="GO:0036381">
    <property type="term" value="F:pyridoxal 5'-phosphate synthase (glutamine hydrolysing) activity"/>
    <property type="evidence" value="ECO:0007669"/>
    <property type="project" value="UniProtKB-UniRule"/>
</dbReference>
<reference evidence="13 14" key="1">
    <citation type="journal article" date="2014" name="Mol. Biol. Evol.">
        <title>Massive expansion of Ubiquitination-related gene families within the Chlamydiae.</title>
        <authorList>
            <person name="Domman D."/>
            <person name="Collingro A."/>
            <person name="Lagkouvardos I."/>
            <person name="Gehre L."/>
            <person name="Weinmaier T."/>
            <person name="Rattei T."/>
            <person name="Subtil A."/>
            <person name="Horn M."/>
        </authorList>
    </citation>
    <scope>NUCLEOTIDE SEQUENCE [LARGE SCALE GENOMIC DNA]</scope>
    <source>
        <strain evidence="13 14">OEW1</strain>
    </source>
</reference>
<dbReference type="GO" id="GO:1903600">
    <property type="term" value="C:glutaminase complex"/>
    <property type="evidence" value="ECO:0007669"/>
    <property type="project" value="TreeGrafter"/>
</dbReference>
<evidence type="ECO:0000256" key="3">
    <source>
        <dbReference type="ARBA" id="ARBA00022898"/>
    </source>
</evidence>
<dbReference type="EC" id="3.5.1.2" evidence="10"/>
<dbReference type="SUPFAM" id="SSF52317">
    <property type="entry name" value="Class I glutamine amidotransferase-like"/>
    <property type="match status" value="1"/>
</dbReference>
<keyword evidence="2 10" id="KW-0378">Hydrolase</keyword>
<dbReference type="FunFam" id="3.40.50.880:FF:000010">
    <property type="entry name" value="uncharacterized protein LOC100176842 isoform X2"/>
    <property type="match status" value="1"/>
</dbReference>
<comment type="similarity">
    <text evidence="1 10">Belongs to the glutaminase PdxT/SNO family.</text>
</comment>
<dbReference type="PROSITE" id="PS51273">
    <property type="entry name" value="GATASE_TYPE_1"/>
    <property type="match status" value="1"/>
</dbReference>
<feature type="binding site" evidence="10 12">
    <location>
        <begin position="49"/>
        <end position="51"/>
    </location>
    <ligand>
        <name>L-glutamine</name>
        <dbReference type="ChEBI" id="CHEBI:58359"/>
    </ligand>
</feature>
<keyword evidence="4 10" id="KW-0315">Glutamine amidotransferase</keyword>
<evidence type="ECO:0000256" key="2">
    <source>
        <dbReference type="ARBA" id="ARBA00022801"/>
    </source>
</evidence>
<dbReference type="GO" id="GO:0004359">
    <property type="term" value="F:glutaminase activity"/>
    <property type="evidence" value="ECO:0007669"/>
    <property type="project" value="UniProtKB-UniRule"/>
</dbReference>
<sequence>MHAPVIGVLALQGAFAKHMEMLHALSIQAKEVRTPQDLQECDGLIIPGGESTTISKQMRYIHLEEPIREFAKKKPLFGTCAGLILMASEVDTGEITPFHLLDISVQRNAYGRQIESFEAEVDIFLGRPKQTFPAIFIRAPLIKSCGKQVEILSSFNHTPILVQQGRHLGATFHPELSHQTMIHRYFFKLVKDAASAKD</sequence>
<dbReference type="GO" id="GO:0016740">
    <property type="term" value="F:transferase activity"/>
    <property type="evidence" value="ECO:0007669"/>
    <property type="project" value="UniProtKB-KW"/>
</dbReference>
<keyword evidence="13" id="KW-0808">Transferase</keyword>
<dbReference type="AlphaFoldDB" id="A0A0C1E981"/>
<feature type="binding site" evidence="10 12">
    <location>
        <begin position="137"/>
        <end position="138"/>
    </location>
    <ligand>
        <name>L-glutamine</name>
        <dbReference type="ChEBI" id="CHEBI:58359"/>
    </ligand>
</feature>
<evidence type="ECO:0000256" key="10">
    <source>
        <dbReference type="HAMAP-Rule" id="MF_01615"/>
    </source>
</evidence>
<dbReference type="EC" id="4.3.3.6" evidence="10"/>
<comment type="pathway">
    <text evidence="10">Cofactor biosynthesis; pyridoxal 5'-phosphate biosynthesis.</text>
</comment>
<evidence type="ECO:0000256" key="8">
    <source>
        <dbReference type="ARBA" id="ARBA00054599"/>
    </source>
</evidence>
<organism evidence="13 14">
    <name type="scientific">Parachlamydia acanthamoebae</name>
    <dbReference type="NCBI Taxonomy" id="83552"/>
    <lineage>
        <taxon>Bacteria</taxon>
        <taxon>Pseudomonadati</taxon>
        <taxon>Chlamydiota</taxon>
        <taxon>Chlamydiia</taxon>
        <taxon>Parachlamydiales</taxon>
        <taxon>Parachlamydiaceae</taxon>
        <taxon>Parachlamydia</taxon>
    </lineage>
</organism>
<keyword evidence="3 10" id="KW-0663">Pyridoxal phosphate</keyword>
<dbReference type="Proteomes" id="UP000031307">
    <property type="component" value="Unassembled WGS sequence"/>
</dbReference>
<evidence type="ECO:0000256" key="11">
    <source>
        <dbReference type="PIRSR" id="PIRSR005639-1"/>
    </source>
</evidence>
<feature type="active site" description="Charge relay system" evidence="10 11">
    <location>
        <position position="175"/>
    </location>
</feature>
<evidence type="ECO:0000256" key="5">
    <source>
        <dbReference type="ARBA" id="ARBA00023239"/>
    </source>
</evidence>
<dbReference type="GO" id="GO:0005829">
    <property type="term" value="C:cytosol"/>
    <property type="evidence" value="ECO:0007669"/>
    <property type="project" value="TreeGrafter"/>
</dbReference>
<dbReference type="PANTHER" id="PTHR31559">
    <property type="entry name" value="PYRIDOXAL 5'-PHOSPHATE SYNTHASE SUBUNIT SNO"/>
    <property type="match status" value="1"/>
</dbReference>
<dbReference type="PROSITE" id="PS01236">
    <property type="entry name" value="PDXT_SNO_1"/>
    <property type="match status" value="1"/>
</dbReference>
<evidence type="ECO:0000256" key="9">
    <source>
        <dbReference type="ARBA" id="ARBA00064749"/>
    </source>
</evidence>
<dbReference type="PATRIC" id="fig|83552.4.peg.2277"/>
<comment type="catalytic activity">
    <reaction evidence="6 10">
        <text>aldehydo-D-ribose 5-phosphate + D-glyceraldehyde 3-phosphate + L-glutamine = pyridoxal 5'-phosphate + L-glutamate + phosphate + 3 H2O + H(+)</text>
        <dbReference type="Rhea" id="RHEA:31507"/>
        <dbReference type="ChEBI" id="CHEBI:15377"/>
        <dbReference type="ChEBI" id="CHEBI:15378"/>
        <dbReference type="ChEBI" id="CHEBI:29985"/>
        <dbReference type="ChEBI" id="CHEBI:43474"/>
        <dbReference type="ChEBI" id="CHEBI:58273"/>
        <dbReference type="ChEBI" id="CHEBI:58359"/>
        <dbReference type="ChEBI" id="CHEBI:59776"/>
        <dbReference type="ChEBI" id="CHEBI:597326"/>
        <dbReference type="EC" id="4.3.3.6"/>
    </reaction>
</comment>
<dbReference type="GO" id="GO:0008614">
    <property type="term" value="P:pyridoxine metabolic process"/>
    <property type="evidence" value="ECO:0007669"/>
    <property type="project" value="TreeGrafter"/>
</dbReference>
<dbReference type="Gene3D" id="3.40.50.880">
    <property type="match status" value="1"/>
</dbReference>
<dbReference type="NCBIfam" id="TIGR03800">
    <property type="entry name" value="PLP_synth_Pdx2"/>
    <property type="match status" value="1"/>
</dbReference>
<dbReference type="GO" id="GO:0042823">
    <property type="term" value="P:pyridoxal phosphate biosynthetic process"/>
    <property type="evidence" value="ECO:0007669"/>
    <property type="project" value="UniProtKB-UniRule"/>
</dbReference>
<evidence type="ECO:0000313" key="14">
    <source>
        <dbReference type="Proteomes" id="UP000031307"/>
    </source>
</evidence>
<evidence type="ECO:0000256" key="7">
    <source>
        <dbReference type="ARBA" id="ARBA00049534"/>
    </source>
</evidence>
<dbReference type="PIRSF" id="PIRSF005639">
    <property type="entry name" value="Glut_amidoT_SNO"/>
    <property type="match status" value="1"/>
</dbReference>
<dbReference type="RefSeq" id="WP_013925764.1">
    <property type="nucleotide sequence ID" value="NZ_BAWW01000066.1"/>
</dbReference>
<feature type="active site" description="Nucleophile" evidence="10 11">
    <location>
        <position position="80"/>
    </location>
</feature>
<comment type="subunit">
    <text evidence="9 10">In the presence of PdxS, forms a dodecamer of heterodimers. Only shows activity in the heterodimer.</text>
</comment>
<dbReference type="GO" id="GO:0006543">
    <property type="term" value="P:L-glutamine catabolic process"/>
    <property type="evidence" value="ECO:0007669"/>
    <property type="project" value="UniProtKB-UniRule"/>
</dbReference>
<evidence type="ECO:0000256" key="4">
    <source>
        <dbReference type="ARBA" id="ARBA00022962"/>
    </source>
</evidence>
<dbReference type="HAMAP" id="MF_01615">
    <property type="entry name" value="PdxT"/>
    <property type="match status" value="1"/>
</dbReference>
<comment type="catalytic activity">
    <reaction evidence="7 10">
        <text>L-glutamine + H2O = L-glutamate + NH4(+)</text>
        <dbReference type="Rhea" id="RHEA:15889"/>
        <dbReference type="ChEBI" id="CHEBI:15377"/>
        <dbReference type="ChEBI" id="CHEBI:28938"/>
        <dbReference type="ChEBI" id="CHEBI:29985"/>
        <dbReference type="ChEBI" id="CHEBI:58359"/>
        <dbReference type="EC" id="3.5.1.2"/>
    </reaction>
</comment>
<dbReference type="OMA" id="GMIMLAD"/>
<comment type="caution">
    <text evidence="13">The sequence shown here is derived from an EMBL/GenBank/DDBJ whole genome shotgun (WGS) entry which is preliminary data.</text>
</comment>
<comment type="function">
    <text evidence="8 10">Catalyzes the hydrolysis of glutamine to glutamate and ammonia as part of the biosynthesis of pyridoxal 5'-phosphate. The resulting ammonia molecule is channeled to the active site of PdxS.</text>
</comment>
<evidence type="ECO:0000313" key="13">
    <source>
        <dbReference type="EMBL" id="KIA76628.1"/>
    </source>
</evidence>
<dbReference type="UniPathway" id="UPA00245"/>
<dbReference type="CDD" id="cd01749">
    <property type="entry name" value="GATase1_PB"/>
    <property type="match status" value="1"/>
</dbReference>
<dbReference type="InterPro" id="IPR021196">
    <property type="entry name" value="PdxT/SNO_CS"/>
</dbReference>
<keyword evidence="5 10" id="KW-0456">Lyase</keyword>
<feature type="binding site" evidence="10 12">
    <location>
        <position position="107"/>
    </location>
    <ligand>
        <name>L-glutamine</name>
        <dbReference type="ChEBI" id="CHEBI:58359"/>
    </ligand>
</feature>
<dbReference type="InterPro" id="IPR029062">
    <property type="entry name" value="Class_I_gatase-like"/>
</dbReference>